<sequence length="225" mass="23930">MYLLLASSFAASASDSSYYTDRPEVDAAGNRVIVRTTTFVDATGATKHVEQRLDPVDETTFIYDPSIQSEATNQYHEAFCAEHGGVPSLDGETVLSGAISGWACSGPLEPNDGGVGSTGAGRSVRNDAPDWVRSQAPNGVVAVGNFIAYGYVSGKSSQAGRLATSVTADGGRCRMSKSWTYSGPFTASQQVWVNCRVDLPRVISTRTEACIPKRCDARNGEMTVR</sequence>
<protein>
    <submittedName>
        <fullName evidence="1">Uncharacterized protein</fullName>
    </submittedName>
</protein>
<dbReference type="RefSeq" id="WP_311193643.1">
    <property type="nucleotide sequence ID" value="NZ_CP115541.1"/>
</dbReference>
<proteinExistence type="predicted"/>
<reference evidence="1 2" key="1">
    <citation type="submission" date="2022-12" db="EMBL/GenBank/DDBJ databases">
        <title>Two new species, Stenotrophomonas aracearum and Stenotrophomonas oahuensis, isolated from Anthurium (Araceae family) in Hawaii.</title>
        <authorList>
            <person name="Chunag S.C."/>
            <person name="Dobhal S."/>
            <person name="Alvarez A."/>
            <person name="Arif M."/>
        </authorList>
    </citation>
    <scope>NUCLEOTIDE SEQUENCE [LARGE SCALE GENOMIC DNA]</scope>
    <source>
        <strain evidence="1 2">A5586</strain>
    </source>
</reference>
<gene>
    <name evidence="1" type="ORF">PDM29_09835</name>
</gene>
<dbReference type="EMBL" id="CP115541">
    <property type="protein sequence ID" value="WNH54552.1"/>
    <property type="molecule type" value="Genomic_DNA"/>
</dbReference>
<accession>A0ABY9YUG3</accession>
<keyword evidence="2" id="KW-1185">Reference proteome</keyword>
<dbReference type="Proteomes" id="UP001302072">
    <property type="component" value="Chromosome"/>
</dbReference>
<organism evidence="1 2">
    <name type="scientific">Stenotrophomonas oahuensis</name>
    <dbReference type="NCBI Taxonomy" id="3003271"/>
    <lineage>
        <taxon>Bacteria</taxon>
        <taxon>Pseudomonadati</taxon>
        <taxon>Pseudomonadota</taxon>
        <taxon>Gammaproteobacteria</taxon>
        <taxon>Lysobacterales</taxon>
        <taxon>Lysobacteraceae</taxon>
        <taxon>Stenotrophomonas</taxon>
    </lineage>
</organism>
<evidence type="ECO:0000313" key="1">
    <source>
        <dbReference type="EMBL" id="WNH54552.1"/>
    </source>
</evidence>
<evidence type="ECO:0000313" key="2">
    <source>
        <dbReference type="Proteomes" id="UP001302072"/>
    </source>
</evidence>
<name>A0ABY9YUG3_9GAMM</name>